<dbReference type="EMBL" id="CP130612">
    <property type="protein sequence ID" value="WKW13643.1"/>
    <property type="molecule type" value="Genomic_DNA"/>
</dbReference>
<dbReference type="GO" id="GO:0004526">
    <property type="term" value="F:ribonuclease P activity"/>
    <property type="evidence" value="ECO:0007669"/>
    <property type="project" value="UniProtKB-UniRule"/>
</dbReference>
<dbReference type="KEGG" id="pspc:Strain318_002966"/>
<dbReference type="GO" id="GO:0030677">
    <property type="term" value="C:ribonuclease P complex"/>
    <property type="evidence" value="ECO:0007669"/>
    <property type="project" value="TreeGrafter"/>
</dbReference>
<comment type="subunit">
    <text evidence="6">Consists of a catalytic RNA component (M1 or rnpB) and a protein subunit.</text>
</comment>
<evidence type="ECO:0000256" key="5">
    <source>
        <dbReference type="ARBA" id="ARBA00022884"/>
    </source>
</evidence>
<keyword evidence="9" id="KW-1185">Reference proteome</keyword>
<dbReference type="AlphaFoldDB" id="A0AA49K2Y1"/>
<evidence type="ECO:0000256" key="6">
    <source>
        <dbReference type="HAMAP-Rule" id="MF_00227"/>
    </source>
</evidence>
<evidence type="ECO:0000256" key="3">
    <source>
        <dbReference type="ARBA" id="ARBA00022759"/>
    </source>
</evidence>
<dbReference type="InterPro" id="IPR014721">
    <property type="entry name" value="Ribsml_uS5_D2-typ_fold_subgr"/>
</dbReference>
<dbReference type="Pfam" id="PF00825">
    <property type="entry name" value="Ribonuclease_P"/>
    <property type="match status" value="1"/>
</dbReference>
<dbReference type="InterPro" id="IPR000100">
    <property type="entry name" value="RNase_P"/>
</dbReference>
<dbReference type="Proteomes" id="UP001229955">
    <property type="component" value="Chromosome"/>
</dbReference>
<proteinExistence type="inferred from homology"/>
<dbReference type="GO" id="GO:0042781">
    <property type="term" value="F:3'-tRNA processing endoribonuclease activity"/>
    <property type="evidence" value="ECO:0007669"/>
    <property type="project" value="TreeGrafter"/>
</dbReference>
<evidence type="ECO:0000256" key="4">
    <source>
        <dbReference type="ARBA" id="ARBA00022801"/>
    </source>
</evidence>
<evidence type="ECO:0000313" key="9">
    <source>
        <dbReference type="Proteomes" id="UP001229955"/>
    </source>
</evidence>
<keyword evidence="2 6" id="KW-0540">Nuclease</keyword>
<dbReference type="SUPFAM" id="SSF54211">
    <property type="entry name" value="Ribosomal protein S5 domain 2-like"/>
    <property type="match status" value="1"/>
</dbReference>
<evidence type="ECO:0000313" key="8">
    <source>
        <dbReference type="EMBL" id="WKW16549.1"/>
    </source>
</evidence>
<sequence>MASPDRLTRTADLTLVRREGKRVRTALLEVRVLASLLHAGATHRVGIVVPKHRHTVVERNRLKRRLRELTRAQWPALFDAMPPRDVALYALPSAYDAPFDALRTDVARLGAKVAALPVVA</sequence>
<name>A0AA49K2Y1_9BACT</name>
<keyword evidence="5 6" id="KW-0694">RNA-binding</keyword>
<accession>A0AA49JXF7</accession>
<evidence type="ECO:0000256" key="1">
    <source>
        <dbReference type="ARBA" id="ARBA00022694"/>
    </source>
</evidence>
<evidence type="ECO:0000256" key="2">
    <source>
        <dbReference type="ARBA" id="ARBA00022722"/>
    </source>
</evidence>
<dbReference type="EMBL" id="CP130613">
    <property type="protein sequence ID" value="WKW16549.1"/>
    <property type="molecule type" value="Genomic_DNA"/>
</dbReference>
<dbReference type="PANTHER" id="PTHR33992:SF1">
    <property type="entry name" value="RIBONUCLEASE P PROTEIN COMPONENT"/>
    <property type="match status" value="1"/>
</dbReference>
<comment type="function">
    <text evidence="6">RNaseP catalyzes the removal of the 5'-leader sequence from pre-tRNA to produce the mature 5'-terminus. It can also cleave other RNA substrates such as 4.5S RNA. The protein component plays an auxiliary but essential role in vivo by binding to the 5'-leader sequence and broadening the substrate specificity of the ribozyme.</text>
</comment>
<keyword evidence="1 6" id="KW-0819">tRNA processing</keyword>
<dbReference type="GO" id="GO:0000049">
    <property type="term" value="F:tRNA binding"/>
    <property type="evidence" value="ECO:0007669"/>
    <property type="project" value="UniProtKB-UniRule"/>
</dbReference>
<protein>
    <recommendedName>
        <fullName evidence="6">Ribonuclease P protein component</fullName>
        <shortName evidence="6">RNase P protein</shortName>
        <shortName evidence="6">RNaseP protein</shortName>
        <ecNumber evidence="6">3.1.26.5</ecNumber>
    </recommendedName>
    <alternativeName>
        <fullName evidence="6">Protein C5</fullName>
    </alternativeName>
</protein>
<keyword evidence="3 6" id="KW-0255">Endonuclease</keyword>
<dbReference type="HAMAP" id="MF_00227">
    <property type="entry name" value="RNase_P"/>
    <property type="match status" value="1"/>
</dbReference>
<dbReference type="EC" id="3.1.26.5" evidence="6"/>
<accession>A0AA49K2Y1</accession>
<reference evidence="8" key="1">
    <citation type="submission" date="2023-07" db="EMBL/GenBank/DDBJ databases">
        <authorList>
            <person name="Haufschild T."/>
            <person name="Kallscheuer N."/>
            <person name="Hammer J."/>
            <person name="Kohn T."/>
            <person name="Kabuu M."/>
            <person name="Jogler M."/>
            <person name="Wohfarth N."/>
            <person name="Heuer A."/>
            <person name="Rohde M."/>
            <person name="van Teeseling M.C.F."/>
            <person name="Jogler C."/>
        </authorList>
    </citation>
    <scope>NUCLEOTIDE SEQUENCE</scope>
    <source>
        <strain evidence="7">Strain 138</strain>
        <strain evidence="8">Strain 318</strain>
    </source>
</reference>
<comment type="similarity">
    <text evidence="6">Belongs to the RnpA family.</text>
</comment>
<organism evidence="8 9">
    <name type="scientific">Pseudogemmatithrix spongiicola</name>
    <dbReference type="NCBI Taxonomy" id="3062599"/>
    <lineage>
        <taxon>Bacteria</taxon>
        <taxon>Pseudomonadati</taxon>
        <taxon>Gemmatimonadota</taxon>
        <taxon>Gemmatimonadia</taxon>
        <taxon>Gemmatimonadales</taxon>
        <taxon>Gemmatimonadaceae</taxon>
        <taxon>Pseudogemmatithrix</taxon>
    </lineage>
</organism>
<dbReference type="GO" id="GO:0001682">
    <property type="term" value="P:tRNA 5'-leader removal"/>
    <property type="evidence" value="ECO:0007669"/>
    <property type="project" value="UniProtKB-UniRule"/>
</dbReference>
<dbReference type="PANTHER" id="PTHR33992">
    <property type="entry name" value="RIBONUCLEASE P PROTEIN COMPONENT"/>
    <property type="match status" value="1"/>
</dbReference>
<comment type="catalytic activity">
    <reaction evidence="6">
        <text>Endonucleolytic cleavage of RNA, removing 5'-extranucleotides from tRNA precursor.</text>
        <dbReference type="EC" id="3.1.26.5"/>
    </reaction>
</comment>
<evidence type="ECO:0000313" key="7">
    <source>
        <dbReference type="EMBL" id="WKW13643.1"/>
    </source>
</evidence>
<dbReference type="Gene3D" id="3.30.230.10">
    <property type="match status" value="1"/>
</dbReference>
<dbReference type="InterPro" id="IPR020568">
    <property type="entry name" value="Ribosomal_Su5_D2-typ_SF"/>
</dbReference>
<keyword evidence="4 6" id="KW-0378">Hydrolase</keyword>
<dbReference type="RefSeq" id="WP_367886482.1">
    <property type="nucleotide sequence ID" value="NZ_CP130612.1"/>
</dbReference>
<gene>
    <name evidence="6" type="primary">rnpA</name>
    <name evidence="7" type="ORF">Strain138_002968</name>
    <name evidence="8" type="ORF">Strain318_002966</name>
</gene>